<dbReference type="PANTHER" id="PTHR42879:SF2">
    <property type="entry name" value="3-OXOACYL-[ACYL-CARRIER-PROTEIN] REDUCTASE FABG"/>
    <property type="match status" value="1"/>
</dbReference>
<organism evidence="4 5">
    <name type="scientific">Limosilactobacillus fermentum</name>
    <name type="common">Lactobacillus fermentum</name>
    <dbReference type="NCBI Taxonomy" id="1613"/>
    <lineage>
        <taxon>Bacteria</taxon>
        <taxon>Bacillati</taxon>
        <taxon>Bacillota</taxon>
        <taxon>Bacilli</taxon>
        <taxon>Lactobacillales</taxon>
        <taxon>Lactobacillaceae</taxon>
        <taxon>Limosilactobacillus</taxon>
    </lineage>
</organism>
<evidence type="ECO:0000256" key="1">
    <source>
        <dbReference type="ARBA" id="ARBA00006484"/>
    </source>
</evidence>
<dbReference type="InterPro" id="IPR020904">
    <property type="entry name" value="Sc_DH/Rdtase_CS"/>
</dbReference>
<reference evidence="4 5" key="1">
    <citation type="submission" date="2021-01" db="EMBL/GenBank/DDBJ databases">
        <title>Development of a method for detection of lactic acid bacteria that cause putrefactive shochu mash.</title>
        <authorList>
            <person name="Takashita H."/>
            <person name="Fujihara E."/>
            <person name="Takayama K."/>
            <person name="Yamamoto H."/>
            <person name="Mizutani M."/>
            <person name="Kajiwara Y."/>
        </authorList>
    </citation>
    <scope>NUCLEOTIDE SEQUENCE [LARGE SCALE GENOMIC DNA]</scope>
    <source>
        <strain evidence="4 5">01-B1</strain>
    </source>
</reference>
<evidence type="ECO:0000313" key="5">
    <source>
        <dbReference type="Proteomes" id="UP000653631"/>
    </source>
</evidence>
<evidence type="ECO:0000256" key="2">
    <source>
        <dbReference type="ARBA" id="ARBA00023002"/>
    </source>
</evidence>
<protein>
    <submittedName>
        <fullName evidence="4">3-oxoacyl-ACP reductase</fullName>
    </submittedName>
</protein>
<gene>
    <name evidence="4" type="primary">fabG_3</name>
    <name evidence="4" type="ORF">LF01B1_17150</name>
</gene>
<dbReference type="InterPro" id="IPR002347">
    <property type="entry name" value="SDR_fam"/>
</dbReference>
<comment type="caution">
    <text evidence="4">The sequence shown here is derived from an EMBL/GenBank/DDBJ whole genome shotgun (WGS) entry which is preliminary data.</text>
</comment>
<dbReference type="AlphaFoldDB" id="A0ABD0ANF0"/>
<dbReference type="Pfam" id="PF00106">
    <property type="entry name" value="adh_short"/>
    <property type="match status" value="1"/>
</dbReference>
<dbReference type="PRINTS" id="PR00080">
    <property type="entry name" value="SDRFAMILY"/>
</dbReference>
<dbReference type="SUPFAM" id="SSF51735">
    <property type="entry name" value="NAD(P)-binding Rossmann-fold domains"/>
    <property type="match status" value="1"/>
</dbReference>
<dbReference type="GO" id="GO:0016491">
    <property type="term" value="F:oxidoreductase activity"/>
    <property type="evidence" value="ECO:0007669"/>
    <property type="project" value="UniProtKB-KW"/>
</dbReference>
<dbReference type="PRINTS" id="PR00081">
    <property type="entry name" value="GDHRDH"/>
</dbReference>
<accession>A0ABD0ANF0</accession>
<dbReference type="InterPro" id="IPR050259">
    <property type="entry name" value="SDR"/>
</dbReference>
<sequence>MSERKVAIITGGSRGIGAAMVDKLGELNYNIVINYNSDHSKAKAQEVADAVSEKYGVETFLVQANVADFDSCQHLVDEAVRHFGDKIEALVNNAGVTNNSNWVDVDHHAYEKLIGVNLMSALHMTHLVLPYMVNHADKDYQCNIVSTSSVGGLTGVINQADYCASKSGIIGLTRALALEFAKQGVRVNAIAPGMIMTDMLRGVNQDELNALAATIPEDFIGDVKDIAGALGYILTAGYLTGQVISPNGGFVLS</sequence>
<dbReference type="InterPro" id="IPR036291">
    <property type="entry name" value="NAD(P)-bd_dom_sf"/>
</dbReference>
<evidence type="ECO:0000313" key="4">
    <source>
        <dbReference type="EMBL" id="GIC72700.1"/>
    </source>
</evidence>
<dbReference type="GO" id="GO:0032787">
    <property type="term" value="P:monocarboxylic acid metabolic process"/>
    <property type="evidence" value="ECO:0007669"/>
    <property type="project" value="UniProtKB-ARBA"/>
</dbReference>
<dbReference type="PROSITE" id="PS00061">
    <property type="entry name" value="ADH_SHORT"/>
    <property type="match status" value="1"/>
</dbReference>
<evidence type="ECO:0000256" key="3">
    <source>
        <dbReference type="RuleBase" id="RU000363"/>
    </source>
</evidence>
<dbReference type="RefSeq" id="WP_057195004.1">
    <property type="nucleotide sequence ID" value="NZ_BOLH01000021.1"/>
</dbReference>
<dbReference type="FunFam" id="3.40.50.720:FF:000173">
    <property type="entry name" value="3-oxoacyl-[acyl-carrier protein] reductase"/>
    <property type="match status" value="1"/>
</dbReference>
<name>A0ABD0ANF0_LIMFE</name>
<dbReference type="Gene3D" id="3.40.50.720">
    <property type="entry name" value="NAD(P)-binding Rossmann-like Domain"/>
    <property type="match status" value="1"/>
</dbReference>
<dbReference type="Proteomes" id="UP000653631">
    <property type="component" value="Unassembled WGS sequence"/>
</dbReference>
<comment type="similarity">
    <text evidence="1 3">Belongs to the short-chain dehydrogenases/reductases (SDR) family.</text>
</comment>
<keyword evidence="2" id="KW-0560">Oxidoreductase</keyword>
<dbReference type="PANTHER" id="PTHR42879">
    <property type="entry name" value="3-OXOACYL-(ACYL-CARRIER-PROTEIN) REDUCTASE"/>
    <property type="match status" value="1"/>
</dbReference>
<dbReference type="EMBL" id="BOLH01000021">
    <property type="protein sequence ID" value="GIC72700.1"/>
    <property type="molecule type" value="Genomic_DNA"/>
</dbReference>
<proteinExistence type="inferred from homology"/>